<evidence type="ECO:0000313" key="6">
    <source>
        <dbReference type="Proteomes" id="UP000078046"/>
    </source>
</evidence>
<comment type="caution">
    <text evidence="5">The sequence shown here is derived from an EMBL/GenBank/DDBJ whole genome shotgun (WGS) entry which is preliminary data.</text>
</comment>
<feature type="domain" description="VWFD" evidence="4">
    <location>
        <begin position="486"/>
        <end position="656"/>
    </location>
</feature>
<feature type="compositionally biased region" description="Basic and acidic residues" evidence="3">
    <location>
        <begin position="1"/>
        <end position="26"/>
    </location>
</feature>
<evidence type="ECO:0000313" key="5">
    <source>
        <dbReference type="EMBL" id="OAF69463.1"/>
    </source>
</evidence>
<organism evidence="5 6">
    <name type="scientific">Intoshia linei</name>
    <dbReference type="NCBI Taxonomy" id="1819745"/>
    <lineage>
        <taxon>Eukaryota</taxon>
        <taxon>Metazoa</taxon>
        <taxon>Spiralia</taxon>
        <taxon>Lophotrochozoa</taxon>
        <taxon>Mesozoa</taxon>
        <taxon>Orthonectida</taxon>
        <taxon>Rhopaluridae</taxon>
        <taxon>Intoshia</taxon>
    </lineage>
</organism>
<feature type="compositionally biased region" description="Basic and acidic residues" evidence="3">
    <location>
        <begin position="33"/>
        <end position="50"/>
    </location>
</feature>
<dbReference type="InterPro" id="IPR050780">
    <property type="entry name" value="Mucin_vWF_Thrombospondin_sf"/>
</dbReference>
<reference evidence="5 6" key="1">
    <citation type="submission" date="2016-04" db="EMBL/GenBank/DDBJ databases">
        <title>The genome of Intoshia linei affirms orthonectids as highly simplified spiralians.</title>
        <authorList>
            <person name="Mikhailov K.V."/>
            <person name="Slusarev G.S."/>
            <person name="Nikitin M.A."/>
            <person name="Logacheva M.D."/>
            <person name="Penin A."/>
            <person name="Aleoshin V."/>
            <person name="Panchin Y.V."/>
        </authorList>
    </citation>
    <scope>NUCLEOTIDE SEQUENCE [LARGE SCALE GENOMIC DNA]</scope>
    <source>
        <strain evidence="5">Intl2013</strain>
        <tissue evidence="5">Whole animal</tissue>
    </source>
</reference>
<feature type="region of interest" description="Disordered" evidence="3">
    <location>
        <begin position="1"/>
        <end position="79"/>
    </location>
</feature>
<proteinExistence type="predicted"/>
<dbReference type="PANTHER" id="PTHR11339:SF395">
    <property type="entry name" value="GH18 DOMAIN-CONTAINING PROTEIN"/>
    <property type="match status" value="1"/>
</dbReference>
<dbReference type="PANTHER" id="PTHR11339">
    <property type="entry name" value="EXTRACELLULAR MATRIX GLYCOPROTEIN RELATED"/>
    <property type="match status" value="1"/>
</dbReference>
<dbReference type="Pfam" id="PF08742">
    <property type="entry name" value="C8"/>
    <property type="match status" value="1"/>
</dbReference>
<dbReference type="Pfam" id="PF00094">
    <property type="entry name" value="VWD"/>
    <property type="match status" value="2"/>
</dbReference>
<keyword evidence="2" id="KW-0325">Glycoprotein</keyword>
<evidence type="ECO:0000256" key="1">
    <source>
        <dbReference type="ARBA" id="ARBA00023157"/>
    </source>
</evidence>
<dbReference type="EMBL" id="LWCA01000278">
    <property type="protein sequence ID" value="OAF69463.1"/>
    <property type="molecule type" value="Genomic_DNA"/>
</dbReference>
<evidence type="ECO:0000256" key="3">
    <source>
        <dbReference type="SAM" id="MobiDB-lite"/>
    </source>
</evidence>
<evidence type="ECO:0000259" key="4">
    <source>
        <dbReference type="PROSITE" id="PS51233"/>
    </source>
</evidence>
<gene>
    <name evidence="5" type="ORF">A3Q56_02777</name>
</gene>
<dbReference type="SMART" id="SM00832">
    <property type="entry name" value="C8"/>
    <property type="match status" value="1"/>
</dbReference>
<dbReference type="SUPFAM" id="SSF57567">
    <property type="entry name" value="Serine protease inhibitors"/>
    <property type="match status" value="2"/>
</dbReference>
<dbReference type="InterPro" id="IPR014853">
    <property type="entry name" value="VWF/SSPO/ZAN-like_Cys-rich_dom"/>
</dbReference>
<feature type="domain" description="VWFD" evidence="4">
    <location>
        <begin position="965"/>
        <end position="1127"/>
    </location>
</feature>
<dbReference type="InterPro" id="IPR036084">
    <property type="entry name" value="Ser_inhib-like_sf"/>
</dbReference>
<keyword evidence="1" id="KW-1015">Disulfide bond</keyword>
<dbReference type="Proteomes" id="UP000078046">
    <property type="component" value="Unassembled WGS sequence"/>
</dbReference>
<dbReference type="OrthoDB" id="6287323at2759"/>
<keyword evidence="6" id="KW-1185">Reference proteome</keyword>
<dbReference type="Gene3D" id="2.10.25.10">
    <property type="entry name" value="Laminin"/>
    <property type="match status" value="1"/>
</dbReference>
<name>A0A177B739_9BILA</name>
<feature type="region of interest" description="Disordered" evidence="3">
    <location>
        <begin position="1312"/>
        <end position="1733"/>
    </location>
</feature>
<accession>A0A177B739</accession>
<sequence>NDRWDENDGHDNGKRPTKERNNRDNDNNTNENVGEKDNDRWDENDNHDNGNRPTNKINNEDEAINDARRREEDDERQKSIQKDEIKITRKYKDSADLDLNKNVGKIYDYDGHMEKCVQNEGDNEEFSCFSVGNAKWSSMKLLNGRVFYWHPKSCKYRIFDFLEGTLIIDVKFNCKDETSSIEMFNNIIISYNFNGENVIFEFDRGVLYLNDEEYSYESETDFVLGAMISRRAKLLVELEIFSIKISIDKLMRFWRIYTERLKPADFGGFCAVTEEDIKAYVSKEHNDDEICIPRLSNLFVYGDNCIIENCKIVQHQCPQESQDSATNRCNYMIAFQDNPFYKNNVRILQKMCSKLLCQENDSKCPIFSLMALENPDNDLQWDAVCESIPKCPRADMSYRNGYPKTCMDFKEKPAKFNYAGCHCINPNHVDHKKNCIPVSSCPCIYNGNSYSVGVSVKIKCVQCTCKERGEWECDKTKEGEGCESYCRIMGFSAPSIKTFDNYRYKIETKACKYVLVKHNDFEISARFDHGNVIDEIIITDHETTVTVTSSGHVRIGEISLSVEDVSAIPYEYKSFVIKQPTNQITTVSYKTIVVAYDTKFQRIYIKASEVLHKKVKGLCGNNNEKVTDDIRLDNSLDGGDEESYVLMYRSQCNLNTVKESIHTLGSKKLPSKSTLAYARSVCKVFKHPVFTNCQKVIEIDEVDETIARCVDKIVENDYKQHARILCALMADFIHEAILNGIKHLDLSEWIYKKILPNEESCSTLPEYECKENEIYFDYSEGQIFTCLGQQFDVVSDNYISVQGCRCGNNYLKDHLSRCKHIKECSCYYPVNIDGSIVYHNSGASIATPSCKKCLCQNGKWDCENCDRCSKNTQLLKKSPLCGKLCRDINSELECPSFVHEKNACGCPEGLYYNDQGKCVEKNKCPCYYSGKAYGPGSIIVKGCLSYKCYDFEWKLMEDTSFHPMQQCNVHGWSITTFDNAHYYLNSICKFVLVKNDDVEIVMQRELCTYHDRPCSIAITIMIDDIEISLHNAKNFISNPEINLLDAKNMFVDVNNIWVVLYSSKFVIHWDRIGARVHVYMPNISMGTTTGLCGDYNGMSMNDFEFNEVSLSVLEYTDKYMLDYQPCQTYSTQNAVTEKCLERNNRKLWAIKVCRIIKLGPEFEECRDVLGATSYMHFYEECLNEACACRTGGACECVCTAISNFASQCSLVGIHVYWRTQHLCPIMCDHCTHYHPCGIQLTCDNYWDMHLYQNSNANGLGIGGNHQHKHHIGIHPHNHNNCSDIPCYAGCFCERDLVLHHGICVNITDCPTSTTTSTTSTTVSTSSTPTTTSTTSPTTSTSTTSTSTTTTTPTTTSSTSTSSTLTTSTTPTTTTTSSTTTTPTTTTTTTTTPTTTSTSTTSSSTSSSTSTTSTTPTTTTTTPTTTTTTPTSTISTSSTSTTTTPTTSTTTTPTTSTTSTSTSTPTTTTTTPTTTSSTTPTTTSTSTTTPSTTTTSTSTTTTPTTSTSTTTPTTTTTTPTTTSTSSTSTTSTTPTTTTPTTTSSTSTTSTTPTTTSTTSTSTTTPTTRTTTTPTTTTSTPTTTSSTSTTTPTTTTTTPTTTTTTPTTTSTTTTTTPTTTIPTSSTSTTSTTPTTTTTTTTTSTPTTTTTTPTTSTTTTPTTSTTTTPTTTTTTTTPTTTTTTPTTTTTTPTTSTTSTTTPTTSTTSTSSTTTPTTTSTSTSSPTTSTSTSTTPSTTIITTLRPITECALYHETVIDKVSGCEYHLGYCYGCCVGYEHTHRVKDITKSHRHNTHHCLTCLVTKTKNINGFKDGKKCSDKWVSALTCACSSCKPCKPLEPWKVTCSKVNESI</sequence>
<evidence type="ECO:0000256" key="2">
    <source>
        <dbReference type="ARBA" id="ARBA00023180"/>
    </source>
</evidence>
<dbReference type="SMART" id="SM00216">
    <property type="entry name" value="VWD"/>
    <property type="match status" value="2"/>
</dbReference>
<protein>
    <submittedName>
        <fullName evidence="5">Ovomucin, beta-subunit</fullName>
    </submittedName>
</protein>
<dbReference type="PROSITE" id="PS51233">
    <property type="entry name" value="VWFD"/>
    <property type="match status" value="2"/>
</dbReference>
<feature type="compositionally biased region" description="Basic and acidic residues" evidence="3">
    <location>
        <begin position="65"/>
        <end position="79"/>
    </location>
</feature>
<feature type="non-terminal residue" evidence="5">
    <location>
        <position position="1"/>
    </location>
</feature>
<dbReference type="CDD" id="cd19941">
    <property type="entry name" value="TIL"/>
    <property type="match status" value="1"/>
</dbReference>
<dbReference type="InterPro" id="IPR001846">
    <property type="entry name" value="VWF_type-D"/>
</dbReference>